<sequence>MYDILQLNDMLVPELLDIAEQLSIPDAKKLDKKTLVYQILDNQAIAGSKNVATDAKPKRKRIVKTTTSNGTEEAFVEDDGEEEEIDEKKAKAPAKKERLRPRRKKRLLKKKLKRQKIKHLH</sequence>
<feature type="domain" description="Rho termination factor-like N-terminal" evidence="2">
    <location>
        <begin position="6"/>
        <end position="48"/>
    </location>
</feature>
<protein>
    <submittedName>
        <fullName evidence="3">Rho termination factor N-terminal domain-containing protein</fullName>
    </submittedName>
</protein>
<dbReference type="InterPro" id="IPR011112">
    <property type="entry name" value="Rho-like_N"/>
</dbReference>
<dbReference type="EMBL" id="JAKWBL010000004">
    <property type="protein sequence ID" value="MCH5599957.1"/>
    <property type="molecule type" value="Genomic_DNA"/>
</dbReference>
<feature type="compositionally biased region" description="Acidic residues" evidence="1">
    <location>
        <begin position="74"/>
        <end position="85"/>
    </location>
</feature>
<dbReference type="RefSeq" id="WP_240831977.1">
    <property type="nucleotide sequence ID" value="NZ_JAKWBL010000004.1"/>
</dbReference>
<evidence type="ECO:0000259" key="2">
    <source>
        <dbReference type="SMART" id="SM00959"/>
    </source>
</evidence>
<comment type="caution">
    <text evidence="3">The sequence shown here is derived from an EMBL/GenBank/DDBJ whole genome shotgun (WGS) entry which is preliminary data.</text>
</comment>
<dbReference type="Proteomes" id="UP001202248">
    <property type="component" value="Unassembled WGS sequence"/>
</dbReference>
<feature type="compositionally biased region" description="Basic and acidic residues" evidence="1">
    <location>
        <begin position="86"/>
        <end position="96"/>
    </location>
</feature>
<evidence type="ECO:0000256" key="1">
    <source>
        <dbReference type="SAM" id="MobiDB-lite"/>
    </source>
</evidence>
<proteinExistence type="predicted"/>
<feature type="compositionally biased region" description="Basic residues" evidence="1">
    <location>
        <begin position="97"/>
        <end position="121"/>
    </location>
</feature>
<keyword evidence="4" id="KW-1185">Reference proteome</keyword>
<evidence type="ECO:0000313" key="3">
    <source>
        <dbReference type="EMBL" id="MCH5599957.1"/>
    </source>
</evidence>
<name>A0ABS9SNK8_9BACT</name>
<organism evidence="3 4">
    <name type="scientific">Niabella ginsengisoli</name>
    <dbReference type="NCBI Taxonomy" id="522298"/>
    <lineage>
        <taxon>Bacteria</taxon>
        <taxon>Pseudomonadati</taxon>
        <taxon>Bacteroidota</taxon>
        <taxon>Chitinophagia</taxon>
        <taxon>Chitinophagales</taxon>
        <taxon>Chitinophagaceae</taxon>
        <taxon>Niabella</taxon>
    </lineage>
</organism>
<dbReference type="Pfam" id="PF07498">
    <property type="entry name" value="Rho_N"/>
    <property type="match status" value="1"/>
</dbReference>
<dbReference type="SUPFAM" id="SSF68912">
    <property type="entry name" value="Rho N-terminal domain-like"/>
    <property type="match status" value="1"/>
</dbReference>
<gene>
    <name evidence="3" type="ORF">MKP09_19595</name>
</gene>
<dbReference type="Gene3D" id="1.10.720.10">
    <property type="match status" value="1"/>
</dbReference>
<evidence type="ECO:0000313" key="4">
    <source>
        <dbReference type="Proteomes" id="UP001202248"/>
    </source>
</evidence>
<dbReference type="InterPro" id="IPR036269">
    <property type="entry name" value="Rho_N_sf"/>
</dbReference>
<dbReference type="SMART" id="SM00959">
    <property type="entry name" value="Rho_N"/>
    <property type="match status" value="1"/>
</dbReference>
<reference evidence="3 4" key="1">
    <citation type="submission" date="2022-02" db="EMBL/GenBank/DDBJ databases">
        <authorList>
            <person name="Min J."/>
        </authorList>
    </citation>
    <scope>NUCLEOTIDE SEQUENCE [LARGE SCALE GENOMIC DNA]</scope>
    <source>
        <strain evidence="3 4">GR10-1</strain>
    </source>
</reference>
<feature type="region of interest" description="Disordered" evidence="1">
    <location>
        <begin position="50"/>
        <end position="121"/>
    </location>
</feature>
<accession>A0ABS9SNK8</accession>